<dbReference type="InterPro" id="IPR046338">
    <property type="entry name" value="GAIN_dom_sf"/>
</dbReference>
<evidence type="ECO:0000256" key="4">
    <source>
        <dbReference type="ARBA" id="ARBA00022692"/>
    </source>
</evidence>
<dbReference type="PROSITE" id="PS01186">
    <property type="entry name" value="EGF_2"/>
    <property type="match status" value="2"/>
</dbReference>
<feature type="disulfide bond" evidence="10">
    <location>
        <begin position="93"/>
        <end position="102"/>
    </location>
</feature>
<dbReference type="SUPFAM" id="SSF57196">
    <property type="entry name" value="EGF/Laminin"/>
    <property type="match status" value="1"/>
</dbReference>
<keyword evidence="9" id="KW-0325">Glycoprotein</keyword>
<evidence type="ECO:0000259" key="12">
    <source>
        <dbReference type="PROSITE" id="PS50026"/>
    </source>
</evidence>
<dbReference type="GO" id="GO:0005886">
    <property type="term" value="C:plasma membrane"/>
    <property type="evidence" value="ECO:0007669"/>
    <property type="project" value="UniProtKB-SubCell"/>
</dbReference>
<feature type="transmembrane region" description="Helical" evidence="11">
    <location>
        <begin position="1960"/>
        <end position="1983"/>
    </location>
</feature>
<reference evidence="15" key="1">
    <citation type="submission" date="2021-10" db="EMBL/GenBank/DDBJ databases">
        <title>Tropical sea cucumber genome reveals ecological adaptation and Cuvierian tubules defense mechanism.</title>
        <authorList>
            <person name="Chen T."/>
        </authorList>
    </citation>
    <scope>NUCLEOTIDE SEQUENCE</scope>
    <source>
        <strain evidence="15">Nanhai2018</strain>
        <tissue evidence="15">Muscle</tissue>
    </source>
</reference>
<dbReference type="FunFam" id="2.10.25.10:FF:000143">
    <property type="entry name" value="Protein crumbs 1"/>
    <property type="match status" value="1"/>
</dbReference>
<evidence type="ECO:0000259" key="14">
    <source>
        <dbReference type="PROSITE" id="PS50261"/>
    </source>
</evidence>
<dbReference type="PROSITE" id="PS50221">
    <property type="entry name" value="GAIN_B"/>
    <property type="match status" value="1"/>
</dbReference>
<dbReference type="InterPro" id="IPR000742">
    <property type="entry name" value="EGF"/>
</dbReference>
<dbReference type="SUPFAM" id="SSF49899">
    <property type="entry name" value="Concanavalin A-like lectins/glucanases"/>
    <property type="match status" value="5"/>
</dbReference>
<proteinExistence type="predicted"/>
<dbReference type="Gene3D" id="2.10.25.10">
    <property type="entry name" value="Laminin"/>
    <property type="match status" value="1"/>
</dbReference>
<dbReference type="GO" id="GO:0004930">
    <property type="term" value="F:G protein-coupled receptor activity"/>
    <property type="evidence" value="ECO:0007669"/>
    <property type="project" value="InterPro"/>
</dbReference>
<organism evidence="15 16">
    <name type="scientific">Holothuria leucospilota</name>
    <name type="common">Black long sea cucumber</name>
    <name type="synonym">Mertensiothuria leucospilota</name>
    <dbReference type="NCBI Taxonomy" id="206669"/>
    <lineage>
        <taxon>Eukaryota</taxon>
        <taxon>Metazoa</taxon>
        <taxon>Echinodermata</taxon>
        <taxon>Eleutherozoa</taxon>
        <taxon>Echinozoa</taxon>
        <taxon>Holothuroidea</taxon>
        <taxon>Aspidochirotacea</taxon>
        <taxon>Aspidochirotida</taxon>
        <taxon>Holothuriidae</taxon>
        <taxon>Holothuria</taxon>
    </lineage>
</organism>
<evidence type="ECO:0000256" key="1">
    <source>
        <dbReference type="ARBA" id="ARBA00004651"/>
    </source>
</evidence>
<dbReference type="InterPro" id="IPR017981">
    <property type="entry name" value="GPCR_2-like_7TM"/>
</dbReference>
<dbReference type="SMART" id="SM00179">
    <property type="entry name" value="EGF_CA"/>
    <property type="match status" value="2"/>
</dbReference>
<dbReference type="InterPro" id="IPR013320">
    <property type="entry name" value="ConA-like_dom_sf"/>
</dbReference>
<dbReference type="InterPro" id="IPR000203">
    <property type="entry name" value="GPS"/>
</dbReference>
<evidence type="ECO:0000256" key="6">
    <source>
        <dbReference type="ARBA" id="ARBA00022989"/>
    </source>
</evidence>
<dbReference type="OrthoDB" id="10034530at2759"/>
<dbReference type="GO" id="GO:0005509">
    <property type="term" value="F:calcium ion binding"/>
    <property type="evidence" value="ECO:0007669"/>
    <property type="project" value="InterPro"/>
</dbReference>
<evidence type="ECO:0000256" key="11">
    <source>
        <dbReference type="SAM" id="Phobius"/>
    </source>
</evidence>
<keyword evidence="7 11" id="KW-0472">Membrane</keyword>
<sequence length="2076" mass="234178">MDSEMVGSDTTGTSNGLSSVLNKLTLGCKYDGSTFTGHASGMFDEMTFWPTRFNDSTRIGWLMGGWDGDNCEVQPCVEGVCWDTGLMSYRCDCFPGYNETDCDTEIIECESNPCQNGGTCTDYIAYYMCACPFGYTGWSCQLDLSPNYDYSNVQALRPEHLLVTPEVNSFYKAASLYFPLYDLPNLDIFGSNISTELGWGNTSLYATFEGQDNWVDLGDYGYDCISFPGECVAGLTVGLWIKLHPGVSPGIVLTSAGNESNAQIGVTLSVTSTLDLQFVVYDGVNNKQIVQVLATDLMFNEWMHLTFAWNPMKNVIKAYMNGKMVPQVQTSLAPEEFNFTVYYETFTVGTLFKNLVSAYPVTVTDVVVWERMLRSFEINHMLGITRRELDMMQYADHYWSSDGFLTRLQLTLSEYYPSWVKDEDDRLDRAGDTETVLMEGRDRKGSALGIIGDGDNWLSMGDFATRCISNPIKCADGFSMSVWVRLAQVYDNDTHYIISSGEQVTRGFSIYQRDVDRLGAAVTDGRTRWIVDIEHIPYIQYDGNNTNPTGVFEIDYLGKWTNLALMWTQRSGLEFYMDGRLIAIDPTGYRKFRVKDDQTRLILGRRNDFLGNAANFSWEETAIKEEILEPFKLKESLSRIGNINYKDARYVWDAMALMTGTIDVLNDHPLNRSRSKGFIGPTLGVTIKDEDYVTLPGNPDYIVLGNFHDSFIQDPLKSLSGFSLAMWIKISEGNTTDRRYLISCGGFPDETGISIFAQENSLFVELNYGPNSTLSEYSLPNAFLDKWINIAFTWHPFEQMRFYLNGKERPIVSSFIQELSEVYSNTTDSNTTDVMSYSYSYSYSDDDLTTDTMATSGRKAYQISVLVLGKKSNNDSDFGDFKIRHLAIWDKYLHEKHVHKLLGISALERYFLDISTSYWAFDDPMNYFQAPHSLYGGAKPNNDRHNFSRSLRTNGINGWARLGLFDRDCISDPSVCRYGFGLGFWILVNDLRTGQVCLMTSGADNKNERGFAILQTPISLIFNVSDGSMTWSTTVSQDVLNFNKWMYIGVTWSQTDGLTVMMNGKNVGIRSIISTDIRSKNDFQELIIGKCSNQRVFAESYFDDIIVIVPEKAKDFPGPELLHGDPICDGYISADEYFNLTSNQVQSFQSQVSVRGEGDGSTRAVDTHPTRNKNGYIEVGDFADRCLSFPAACSNGVTMSVWFRLKDITNFEDMASNPDSVGYILSSGAQSNQSTGFAVYTDNITTVVEVSNAKCLWKQFYGLGFSDDWTNIGLSWSLSSGISVYVDGIFQVPIDEPEPITEEPPTTSFGNFSMENSTLNGTMLNTTSVNGTNSTMNATEATPISVITKVESCELPTFNFTSSELDDIFSKLHLGKRNDKDSGYLHAEFADFAIWYEVLDPYHPEIGKMLMGEECHKLVVTTNHEELDKYAPWTGTVECDHVHLVDCTQSFDEFFTIISEESTLDDFMYQILKERLANYTHVSAYMTVDELLMSSILLDRALTRDLPLNINTTDAEEDIQDLLSLTSNLFDETRGRRWVTIQQSYAGCTDTMKNFDEYSMSMLERMQDEDGAMSPVNVTFVSDNIILHMDRLDIANTPDQYSFPNYDLGDLQQIQGSWGQPMDSLTFPKNFFDYTTRGTGDVYIIGTLYDSVGGFIPAVTRDSGLDEYNIKVQSRILSLQIEPKLDRELYNPVVIVLENSEELDLSKEEPKCAFWDYDMRGGIGGGWNTSGCDVALADVNYTVCYCYHLTHFATLKQPLPPKVEPHDFSMVLYAQKAGTFISLVLMGLLLMIYLCNRKLRTLRNVIHINLMVTMLIAKLTFLVVEYIQHIPVACKVVSIIMQYCYMAAISWMFVEGVHLMAEVRNPLGIRFDQKSRYYFIIGWGMPLLIVGTTLALTFHGYGTASFCWMSIAIEDHTLWIFAGPCVVIVLFNLMMIAIVWRNTTPLAERTDVLKGRKSSLRASAVLLPLLGITWTTALLSINFDHIVHFTYVFIIFNSIQGVLLFLLHGIGNREVLLVLMGKDLDSEFSRVEEMVAVTPEPVRREQIMMMKPTYKDTDRIIPDEDADEISTASSTL</sequence>
<feature type="domain" description="GAIN-B" evidence="13">
    <location>
        <begin position="1590"/>
        <end position="1762"/>
    </location>
</feature>
<evidence type="ECO:0000256" key="7">
    <source>
        <dbReference type="ARBA" id="ARBA00023136"/>
    </source>
</evidence>
<dbReference type="Pfam" id="PF13385">
    <property type="entry name" value="Laminin_G_3"/>
    <property type="match status" value="3"/>
</dbReference>
<evidence type="ECO:0000313" key="16">
    <source>
        <dbReference type="Proteomes" id="UP001152320"/>
    </source>
</evidence>
<feature type="disulfide bond" evidence="10">
    <location>
        <begin position="71"/>
        <end position="81"/>
    </location>
</feature>
<keyword evidence="4 11" id="KW-0812">Transmembrane</keyword>
<name>A0A9Q1HDI5_HOLLE</name>
<dbReference type="SMART" id="SM00181">
    <property type="entry name" value="EGF"/>
    <property type="match status" value="2"/>
</dbReference>
<dbReference type="EMBL" id="JAIZAY010000005">
    <property type="protein sequence ID" value="KAJ8041323.1"/>
    <property type="molecule type" value="Genomic_DNA"/>
</dbReference>
<evidence type="ECO:0000313" key="15">
    <source>
        <dbReference type="EMBL" id="KAJ8041323.1"/>
    </source>
</evidence>
<dbReference type="PROSITE" id="PS00010">
    <property type="entry name" value="ASX_HYDROXYL"/>
    <property type="match status" value="1"/>
</dbReference>
<dbReference type="GO" id="GO:0007166">
    <property type="term" value="P:cell surface receptor signaling pathway"/>
    <property type="evidence" value="ECO:0007669"/>
    <property type="project" value="InterPro"/>
</dbReference>
<dbReference type="Pfam" id="PF01825">
    <property type="entry name" value="GPS"/>
    <property type="match status" value="1"/>
</dbReference>
<dbReference type="GO" id="GO:0007189">
    <property type="term" value="P:adenylate cyclase-activating G protein-coupled receptor signaling pathway"/>
    <property type="evidence" value="ECO:0007669"/>
    <property type="project" value="TreeGrafter"/>
</dbReference>
<dbReference type="CDD" id="cd00054">
    <property type="entry name" value="EGF_CA"/>
    <property type="match status" value="2"/>
</dbReference>
<dbReference type="PANTHER" id="PTHR12011">
    <property type="entry name" value="ADHESION G-PROTEIN COUPLED RECEPTOR"/>
    <property type="match status" value="1"/>
</dbReference>
<evidence type="ECO:0000259" key="13">
    <source>
        <dbReference type="PROSITE" id="PS50221"/>
    </source>
</evidence>
<dbReference type="Gene3D" id="2.60.220.50">
    <property type="match status" value="1"/>
</dbReference>
<feature type="transmembrane region" description="Helical" evidence="11">
    <location>
        <begin position="1877"/>
        <end position="1898"/>
    </location>
</feature>
<feature type="transmembrane region" description="Helical" evidence="11">
    <location>
        <begin position="1808"/>
        <end position="1827"/>
    </location>
</feature>
<accession>A0A9Q1HDI5</accession>
<feature type="transmembrane region" description="Helical" evidence="11">
    <location>
        <begin position="1839"/>
        <end position="1857"/>
    </location>
</feature>
<dbReference type="Pfam" id="PF00002">
    <property type="entry name" value="7tm_2"/>
    <property type="match status" value="1"/>
</dbReference>
<dbReference type="InterPro" id="IPR000832">
    <property type="entry name" value="GPCR_2_secretin-like"/>
</dbReference>
<feature type="domain" description="EGF-like" evidence="12">
    <location>
        <begin position="105"/>
        <end position="141"/>
    </location>
</feature>
<keyword evidence="15" id="KW-0675">Receptor</keyword>
<dbReference type="PROSITE" id="PS50261">
    <property type="entry name" value="G_PROTEIN_RECEP_F2_4"/>
    <property type="match status" value="1"/>
</dbReference>
<dbReference type="PROSITE" id="PS00022">
    <property type="entry name" value="EGF_1"/>
    <property type="match status" value="1"/>
</dbReference>
<dbReference type="SMART" id="SM00303">
    <property type="entry name" value="GPS"/>
    <property type="match status" value="1"/>
</dbReference>
<keyword evidence="16" id="KW-1185">Reference proteome</keyword>
<dbReference type="InterPro" id="IPR001881">
    <property type="entry name" value="EGF-like_Ca-bd_dom"/>
</dbReference>
<evidence type="ECO:0000256" key="5">
    <source>
        <dbReference type="ARBA" id="ARBA00022737"/>
    </source>
</evidence>
<dbReference type="Gene3D" id="1.20.1070.10">
    <property type="entry name" value="Rhodopsin 7-helix transmembrane proteins"/>
    <property type="match status" value="1"/>
</dbReference>
<evidence type="ECO:0000256" key="9">
    <source>
        <dbReference type="ARBA" id="ARBA00023180"/>
    </source>
</evidence>
<evidence type="ECO:0000256" key="3">
    <source>
        <dbReference type="ARBA" id="ARBA00022536"/>
    </source>
</evidence>
<keyword evidence="8 10" id="KW-1015">Disulfide bond</keyword>
<gene>
    <name evidence="15" type="ORF">HOLleu_12113</name>
</gene>
<comment type="caution">
    <text evidence="10">Lacks conserved residue(s) required for the propagation of feature annotation.</text>
</comment>
<comment type="caution">
    <text evidence="15">The sequence shown here is derived from an EMBL/GenBank/DDBJ whole genome shotgun (WGS) entry which is preliminary data.</text>
</comment>
<dbReference type="Proteomes" id="UP001152320">
    <property type="component" value="Chromosome 5"/>
</dbReference>
<dbReference type="Gene3D" id="2.60.120.200">
    <property type="match status" value="4"/>
</dbReference>
<evidence type="ECO:0000256" key="10">
    <source>
        <dbReference type="PROSITE-ProRule" id="PRU00076"/>
    </source>
</evidence>
<keyword evidence="5" id="KW-0677">Repeat</keyword>
<dbReference type="PANTHER" id="PTHR12011:SF471">
    <property type="entry name" value="G-PROTEIN COUPLED RECEPTORS FAMILY 2 PROFILE 2 DOMAIN-CONTAINING PROTEIN"/>
    <property type="match status" value="1"/>
</dbReference>
<feature type="domain" description="EGF-like" evidence="12">
    <location>
        <begin position="67"/>
        <end position="103"/>
    </location>
</feature>
<feature type="disulfide bond" evidence="10">
    <location>
        <begin position="131"/>
        <end position="140"/>
    </location>
</feature>
<feature type="transmembrane region" description="Helical" evidence="11">
    <location>
        <begin position="1918"/>
        <end position="1940"/>
    </location>
</feature>
<feature type="transmembrane region" description="Helical" evidence="11">
    <location>
        <begin position="1989"/>
        <end position="2010"/>
    </location>
</feature>
<dbReference type="InterPro" id="IPR057244">
    <property type="entry name" value="GAIN_B"/>
</dbReference>
<feature type="transmembrane region" description="Helical" evidence="11">
    <location>
        <begin position="1777"/>
        <end position="1796"/>
    </location>
</feature>
<dbReference type="PRINTS" id="PR00249">
    <property type="entry name" value="GPCRSECRETIN"/>
</dbReference>
<feature type="domain" description="G-protein coupled receptors family 2 profile 2" evidence="14">
    <location>
        <begin position="1771"/>
        <end position="2012"/>
    </location>
</feature>
<evidence type="ECO:0000256" key="8">
    <source>
        <dbReference type="ARBA" id="ARBA00023157"/>
    </source>
</evidence>
<comment type="subcellular location">
    <subcellularLocation>
        <location evidence="1">Cell membrane</location>
        <topology evidence="1">Multi-pass membrane protein</topology>
    </subcellularLocation>
</comment>
<keyword evidence="6 11" id="KW-1133">Transmembrane helix</keyword>
<keyword evidence="3 10" id="KW-0245">EGF-like domain</keyword>
<evidence type="ECO:0000256" key="2">
    <source>
        <dbReference type="ARBA" id="ARBA00022475"/>
    </source>
</evidence>
<protein>
    <submittedName>
        <fullName evidence="15">Adhesion G protein-coupled receptor L3</fullName>
    </submittedName>
</protein>
<dbReference type="PROSITE" id="PS50026">
    <property type="entry name" value="EGF_3"/>
    <property type="match status" value="2"/>
</dbReference>
<dbReference type="SUPFAM" id="SSF81321">
    <property type="entry name" value="Family A G protein-coupled receptor-like"/>
    <property type="match status" value="1"/>
</dbReference>
<keyword evidence="2" id="KW-1003">Cell membrane</keyword>
<dbReference type="InterPro" id="IPR000152">
    <property type="entry name" value="EGF-type_Asp/Asn_hydroxyl_site"/>
</dbReference>